<dbReference type="InterPro" id="IPR050618">
    <property type="entry name" value="Ubq-SigPath_Reg"/>
</dbReference>
<evidence type="ECO:0000313" key="5">
    <source>
        <dbReference type="WBParaSite" id="sdigi.contig55.g3119.t1"/>
    </source>
</evidence>
<dbReference type="Pfam" id="PF00622">
    <property type="entry name" value="SPRY"/>
    <property type="match status" value="1"/>
</dbReference>
<evidence type="ECO:0000256" key="1">
    <source>
        <dbReference type="SAM" id="MobiDB-lite"/>
    </source>
</evidence>
<dbReference type="InterPro" id="IPR013320">
    <property type="entry name" value="ConA-like_dom_sf"/>
</dbReference>
<protein>
    <submittedName>
        <fullName evidence="5">B30.2/SPRY domain-containing protein</fullName>
    </submittedName>
</protein>
<dbReference type="InterPro" id="IPR001870">
    <property type="entry name" value="B30.2/SPRY"/>
</dbReference>
<feature type="region of interest" description="Disordered" evidence="1">
    <location>
        <begin position="573"/>
        <end position="605"/>
    </location>
</feature>
<dbReference type="AlphaFoldDB" id="A0A915Q417"/>
<dbReference type="SMART" id="SM00449">
    <property type="entry name" value="SPRY"/>
    <property type="match status" value="1"/>
</dbReference>
<dbReference type="Proteomes" id="UP000887581">
    <property type="component" value="Unplaced"/>
</dbReference>
<dbReference type="WBParaSite" id="sdigi.contig55.g3119.t1">
    <property type="protein sequence ID" value="sdigi.contig55.g3119.t1"/>
    <property type="gene ID" value="sdigi.contig55.g3119"/>
</dbReference>
<accession>A0A915Q417</accession>
<proteinExistence type="predicted"/>
<dbReference type="InterPro" id="IPR035782">
    <property type="entry name" value="SPRY_RanBP9/10"/>
</dbReference>
<feature type="chain" id="PRO_5037723852" evidence="2">
    <location>
        <begin position="18"/>
        <end position="776"/>
    </location>
</feature>
<dbReference type="InterPro" id="IPR003877">
    <property type="entry name" value="SPRY_dom"/>
</dbReference>
<feature type="domain" description="B30.2/SPRY" evidence="3">
    <location>
        <begin position="127"/>
        <end position="321"/>
    </location>
</feature>
<keyword evidence="2" id="KW-0732">Signal</keyword>
<dbReference type="InterPro" id="IPR013144">
    <property type="entry name" value="CRA_dom"/>
</dbReference>
<reference evidence="5" key="1">
    <citation type="submission" date="2022-11" db="UniProtKB">
        <authorList>
            <consortium name="WormBaseParasite"/>
        </authorList>
    </citation>
    <scope>IDENTIFICATION</scope>
</reference>
<dbReference type="Gene3D" id="2.60.120.920">
    <property type="match status" value="1"/>
</dbReference>
<keyword evidence="4" id="KW-1185">Reference proteome</keyword>
<dbReference type="CDD" id="cd12909">
    <property type="entry name" value="SPRY_RanBP9_10"/>
    <property type="match status" value="1"/>
</dbReference>
<name>A0A915Q417_9BILA</name>
<dbReference type="PROSITE" id="PS50188">
    <property type="entry name" value="B302_SPRY"/>
    <property type="match status" value="1"/>
</dbReference>
<feature type="signal peptide" evidence="2">
    <location>
        <begin position="1"/>
        <end position="17"/>
    </location>
</feature>
<evidence type="ECO:0000256" key="2">
    <source>
        <dbReference type="SAM" id="SignalP"/>
    </source>
</evidence>
<dbReference type="InterPro" id="IPR043136">
    <property type="entry name" value="B30.2/SPRY_sf"/>
</dbReference>
<evidence type="ECO:0000313" key="4">
    <source>
        <dbReference type="Proteomes" id="UP000887581"/>
    </source>
</evidence>
<dbReference type="SUPFAM" id="SSF49899">
    <property type="entry name" value="Concanavalin A-like lectins/glucanases"/>
    <property type="match status" value="1"/>
</dbReference>
<dbReference type="SMART" id="SM00757">
    <property type="entry name" value="CRA"/>
    <property type="match status" value="1"/>
</dbReference>
<feature type="compositionally biased region" description="Polar residues" evidence="1">
    <location>
        <begin position="578"/>
        <end position="605"/>
    </location>
</feature>
<organism evidence="4 5">
    <name type="scientific">Setaria digitata</name>
    <dbReference type="NCBI Taxonomy" id="48799"/>
    <lineage>
        <taxon>Eukaryota</taxon>
        <taxon>Metazoa</taxon>
        <taxon>Ecdysozoa</taxon>
        <taxon>Nematoda</taxon>
        <taxon>Chromadorea</taxon>
        <taxon>Rhabditida</taxon>
        <taxon>Spirurina</taxon>
        <taxon>Spiruromorpha</taxon>
        <taxon>Filarioidea</taxon>
        <taxon>Setariidae</taxon>
        <taxon>Setaria</taxon>
    </lineage>
</organism>
<dbReference type="PANTHER" id="PTHR12864">
    <property type="entry name" value="RAN BINDING PROTEIN 9-RELATED"/>
    <property type="match status" value="1"/>
</dbReference>
<evidence type="ECO:0000259" key="3">
    <source>
        <dbReference type="PROSITE" id="PS50188"/>
    </source>
</evidence>
<sequence>MGLSTAAFVLWVADGLCHPPNIPAGCTAMSWCLTQFPDRTCKWSYPGQRRVDRPVVRWCGRLLLLLLLRGLESEKENGDGKDYLLQDFDETPLDDVVEVKSLSPDPAMRRRRPRYKVICAGERPKEVNERLQKLYPFVDQKKTPLPTHWSHQDKAASLVVTNDYRNVAYADSGDPNQELNAKDAAAVRADHPIPITCGVYYFEVTIVCSGAECCMGVGLCERNVDLNRLPGWDRASYGYHGDDGNFFCSSGTGHAYGPTFKMNDVIGCGVDFVRKSIFFTKNGRHLGIAIMEVENVVDLYPMIGLQKHGAIADSNFGQYPFKYDIEQEFKDARNYTYEQICQVVLPQAKTGWMDRAISSWLLHEGYGRALAAFKKHADQNLDEGGDVQMEGGEEESSDMLERRRVPPFAELKQMILAGAVGDAIDRARVLCPDLLQQNKELALLLNCQYYVEIYAKANNIIISSVSSRDSLNMFHKEETRSTQSSLSAISGGDSYAQVYSRKGHPFTITASNENLGTVNPFKRRNDEWEPFICVTRRSRTGNEGMQMDSSRFARAQTINTVIRNMSVDELMDDKATSDHSSSSNGAIHASNGNATTSNGSVPETNGVSQAVATSATTIIDEDQDPSCGDTHQDVIGGAERAFTLCQGWTGGDPKDMMRCEEMERLLKLGREINSLCQEIGNPPEDLVRRMHDTLALICHTKPLDTSLRYLLEQAQRVQAANGLNSALREHMGFPQESLLSVHFRTARKLRSDLSAMQLGVAVFADVDKLVAQNLEF</sequence>